<gene>
    <name evidence="4" type="ORF">OZSIB_4319</name>
</gene>
<dbReference type="InterPro" id="IPR027417">
    <property type="entry name" value="P-loop_NTPase"/>
</dbReference>
<dbReference type="CDD" id="cd00880">
    <property type="entry name" value="Era_like"/>
    <property type="match status" value="1"/>
</dbReference>
<dbReference type="InterPro" id="IPR041606">
    <property type="entry name" value="HydF_dimer"/>
</dbReference>
<reference evidence="4 5" key="1">
    <citation type="submission" date="2018-05" db="EMBL/GenBank/DDBJ databases">
        <title>A metagenomic window into the 2 km-deep terrestrial subsurface aquifer revealed taxonomically and functionally diverse microbial community comprising novel uncultured bacterial lineages.</title>
        <authorList>
            <person name="Kadnikov V.V."/>
            <person name="Mardanov A.V."/>
            <person name="Beletsky A.V."/>
            <person name="Banks D."/>
            <person name="Pimenov N.V."/>
            <person name="Frank Y.A."/>
            <person name="Karnachuk O.V."/>
            <person name="Ravin N.V."/>
        </authorList>
    </citation>
    <scope>NUCLEOTIDE SEQUENCE [LARGE SCALE GENOMIC DNA]</scope>
    <source>
        <strain evidence="4">BY5</strain>
    </source>
</reference>
<dbReference type="NCBIfam" id="TIGR00231">
    <property type="entry name" value="small_GTP"/>
    <property type="match status" value="1"/>
</dbReference>
<name>A0A367ZN60_9BACT</name>
<dbReference type="InterPro" id="IPR006073">
    <property type="entry name" value="GTP-bd"/>
</dbReference>
<dbReference type="Pfam" id="PF18133">
    <property type="entry name" value="HydF_tetramer"/>
    <property type="match status" value="1"/>
</dbReference>
<dbReference type="PANTHER" id="PTHR42714:SF6">
    <property type="entry name" value="TRANSLATION INITIATION FACTOR IF-2"/>
    <property type="match status" value="1"/>
</dbReference>
<feature type="domain" description="Hydrogen maturase F dimerization" evidence="2">
    <location>
        <begin position="178"/>
        <end position="276"/>
    </location>
</feature>
<proteinExistence type="predicted"/>
<evidence type="ECO:0000259" key="1">
    <source>
        <dbReference type="Pfam" id="PF01926"/>
    </source>
</evidence>
<dbReference type="NCBIfam" id="TIGR03918">
    <property type="entry name" value="GTP_HydF"/>
    <property type="match status" value="1"/>
</dbReference>
<dbReference type="Gene3D" id="3.40.50.11410">
    <property type="match status" value="1"/>
</dbReference>
<dbReference type="EMBL" id="QOQW01000012">
    <property type="protein sequence ID" value="RCK79565.1"/>
    <property type="molecule type" value="Genomic_DNA"/>
</dbReference>
<dbReference type="GO" id="GO:0005737">
    <property type="term" value="C:cytoplasm"/>
    <property type="evidence" value="ECO:0007669"/>
    <property type="project" value="TreeGrafter"/>
</dbReference>
<dbReference type="Pfam" id="PF18128">
    <property type="entry name" value="HydF_dimer"/>
    <property type="match status" value="1"/>
</dbReference>
<dbReference type="InterPro" id="IPR023873">
    <property type="entry name" value="FeFe-hyd_GTPase_HydF"/>
</dbReference>
<evidence type="ECO:0000313" key="4">
    <source>
        <dbReference type="EMBL" id="RCK79565.1"/>
    </source>
</evidence>
<dbReference type="Pfam" id="PF01926">
    <property type="entry name" value="MMR_HSR1"/>
    <property type="match status" value="1"/>
</dbReference>
<feature type="domain" description="G" evidence="1">
    <location>
        <begin position="11"/>
        <end position="126"/>
    </location>
</feature>
<dbReference type="InterPro" id="IPR005225">
    <property type="entry name" value="Small_GTP-bd"/>
</dbReference>
<organism evidence="4 5">
    <name type="scientific">Candidatus Ozemobacter sibiricus</name>
    <dbReference type="NCBI Taxonomy" id="2268124"/>
    <lineage>
        <taxon>Bacteria</taxon>
        <taxon>Candidatus Ozemobacteria</taxon>
        <taxon>Candidatus Ozemobacterales</taxon>
        <taxon>Candidatus Ozemobacteraceae</taxon>
        <taxon>Candidatus Ozemobacter</taxon>
    </lineage>
</organism>
<dbReference type="GO" id="GO:0002098">
    <property type="term" value="P:tRNA wobble uridine modification"/>
    <property type="evidence" value="ECO:0007669"/>
    <property type="project" value="TreeGrafter"/>
</dbReference>
<dbReference type="Proteomes" id="UP000252355">
    <property type="component" value="Unassembled WGS sequence"/>
</dbReference>
<dbReference type="AlphaFoldDB" id="A0A367ZN60"/>
<dbReference type="PANTHER" id="PTHR42714">
    <property type="entry name" value="TRNA MODIFICATION GTPASE GTPBP3"/>
    <property type="match status" value="1"/>
</dbReference>
<dbReference type="GO" id="GO:0030488">
    <property type="term" value="P:tRNA methylation"/>
    <property type="evidence" value="ECO:0007669"/>
    <property type="project" value="TreeGrafter"/>
</dbReference>
<accession>A0A367ZN60</accession>
<dbReference type="SUPFAM" id="SSF52540">
    <property type="entry name" value="P-loop containing nucleoside triphosphate hydrolases"/>
    <property type="match status" value="1"/>
</dbReference>
<dbReference type="GO" id="GO:0005525">
    <property type="term" value="F:GTP binding"/>
    <property type="evidence" value="ECO:0007669"/>
    <property type="project" value="InterPro"/>
</dbReference>
<dbReference type="Gene3D" id="3.40.50.11420">
    <property type="match status" value="1"/>
</dbReference>
<sequence>MDATPRSIRPHIALFGRRNVGKSSLINALTGQKIALVSDTPGTTTDPVYKNMELLPLGPVVLIDTAGLDDVGDLGRLRVEASRQVLRRTDLALVVLEPGPSLQETERELLDTLRHGRTPFLVVVNKCDTGEIPASLRQELASLGLTPIPVSAVTGAGIEELRARHIQNKLKDFDAGTILGDLVQPGDVVILVVPIDLAAPKGRLILPQVQTIRDLLDADCISIVAKERELRAALDALKRPPALVVTDSQAFHKVAGDVPRGVPFTSFSVLFARYKGDLNAYLEGIRSLRHLKPGSRILVAESCTHHQVADDIGRVKIPRWMRQAYGGDLQFEFCQGAALPADLRSFQLVVQCGGCMVNRRTVLDHIAACQAAGVPITNYGILIAHLHGVLEEAIKPFGLTLDQG</sequence>
<feature type="domain" description="Hydrogen maturase F tetramerization" evidence="3">
    <location>
        <begin position="281"/>
        <end position="396"/>
    </location>
</feature>
<protein>
    <submittedName>
        <fullName evidence="4">[FeFe]-hydrogenase maturation protein HydF</fullName>
    </submittedName>
</protein>
<comment type="caution">
    <text evidence="4">The sequence shown here is derived from an EMBL/GenBank/DDBJ whole genome shotgun (WGS) entry which is preliminary data.</text>
</comment>
<evidence type="ECO:0000313" key="5">
    <source>
        <dbReference type="Proteomes" id="UP000252355"/>
    </source>
</evidence>
<evidence type="ECO:0000259" key="3">
    <source>
        <dbReference type="Pfam" id="PF18133"/>
    </source>
</evidence>
<dbReference type="InterPro" id="IPR040644">
    <property type="entry name" value="HydF_tetramer"/>
</dbReference>
<evidence type="ECO:0000259" key="2">
    <source>
        <dbReference type="Pfam" id="PF18128"/>
    </source>
</evidence>
<dbReference type="Gene3D" id="3.40.50.300">
    <property type="entry name" value="P-loop containing nucleotide triphosphate hydrolases"/>
    <property type="match status" value="1"/>
</dbReference>